<evidence type="ECO:0000256" key="5">
    <source>
        <dbReference type="ARBA" id="ARBA00022989"/>
    </source>
</evidence>
<dbReference type="Proteomes" id="UP000069205">
    <property type="component" value="Chromosome"/>
</dbReference>
<dbReference type="STRING" id="42253.NITMOv2_2361"/>
<feature type="transmembrane region" description="Helical" evidence="7">
    <location>
        <begin position="55"/>
        <end position="72"/>
    </location>
</feature>
<accession>A0A0K2GCT8</accession>
<organism evidence="9 10">
    <name type="scientific">Nitrospira moscoviensis</name>
    <dbReference type="NCBI Taxonomy" id="42253"/>
    <lineage>
        <taxon>Bacteria</taxon>
        <taxon>Pseudomonadati</taxon>
        <taxon>Nitrospirota</taxon>
        <taxon>Nitrospiria</taxon>
        <taxon>Nitrospirales</taxon>
        <taxon>Nitrospiraceae</taxon>
        <taxon>Nitrospira</taxon>
    </lineage>
</organism>
<evidence type="ECO:0000256" key="7">
    <source>
        <dbReference type="SAM" id="Phobius"/>
    </source>
</evidence>
<feature type="transmembrane region" description="Helical" evidence="7">
    <location>
        <begin position="6"/>
        <end position="22"/>
    </location>
</feature>
<evidence type="ECO:0000313" key="10">
    <source>
        <dbReference type="Proteomes" id="UP000069205"/>
    </source>
</evidence>
<evidence type="ECO:0000313" key="9">
    <source>
        <dbReference type="EMBL" id="ALA58776.1"/>
    </source>
</evidence>
<evidence type="ECO:0000256" key="3">
    <source>
        <dbReference type="ARBA" id="ARBA00022475"/>
    </source>
</evidence>
<dbReference type="KEGG" id="nmv:NITMOv2_2361"/>
<name>A0A0K2GCT8_NITMO</name>
<dbReference type="Pfam" id="PF04239">
    <property type="entry name" value="DUF421"/>
    <property type="match status" value="1"/>
</dbReference>
<keyword evidence="5 7" id="KW-1133">Transmembrane helix</keyword>
<dbReference type="InterPro" id="IPR007353">
    <property type="entry name" value="DUF421"/>
</dbReference>
<comment type="subcellular location">
    <subcellularLocation>
        <location evidence="1">Cell membrane</location>
        <topology evidence="1">Multi-pass membrane protein</topology>
    </subcellularLocation>
</comment>
<dbReference type="GO" id="GO:0005886">
    <property type="term" value="C:plasma membrane"/>
    <property type="evidence" value="ECO:0007669"/>
    <property type="project" value="UniProtKB-SubCell"/>
</dbReference>
<evidence type="ECO:0000256" key="1">
    <source>
        <dbReference type="ARBA" id="ARBA00004651"/>
    </source>
</evidence>
<gene>
    <name evidence="9" type="ORF">NITMOv2_2361</name>
</gene>
<keyword evidence="10" id="KW-1185">Reference proteome</keyword>
<dbReference type="PANTHER" id="PTHR34582">
    <property type="entry name" value="UPF0702 TRANSMEMBRANE PROTEIN YCAP"/>
    <property type="match status" value="1"/>
</dbReference>
<dbReference type="PATRIC" id="fig|42253.5.peg.2326"/>
<dbReference type="InterPro" id="IPR023090">
    <property type="entry name" value="UPF0702_alpha/beta_dom_sf"/>
</dbReference>
<evidence type="ECO:0000256" key="2">
    <source>
        <dbReference type="ARBA" id="ARBA00006448"/>
    </source>
</evidence>
<dbReference type="RefSeq" id="WP_053379885.1">
    <property type="nucleotide sequence ID" value="NZ_CP011801.1"/>
</dbReference>
<dbReference type="EMBL" id="CP011801">
    <property type="protein sequence ID" value="ALA58776.1"/>
    <property type="molecule type" value="Genomic_DNA"/>
</dbReference>
<dbReference type="AlphaFoldDB" id="A0A0K2GCT8"/>
<keyword evidence="4 7" id="KW-0812">Transmembrane</keyword>
<dbReference type="PANTHER" id="PTHR34582:SF6">
    <property type="entry name" value="UPF0702 TRANSMEMBRANE PROTEIN YCAP"/>
    <property type="match status" value="1"/>
</dbReference>
<dbReference type="Gene3D" id="3.30.240.20">
    <property type="entry name" value="bsu07140 like domains"/>
    <property type="match status" value="1"/>
</dbReference>
<proteinExistence type="inferred from homology"/>
<evidence type="ECO:0000256" key="4">
    <source>
        <dbReference type="ARBA" id="ARBA00022692"/>
    </source>
</evidence>
<dbReference type="OrthoDB" id="9793799at2"/>
<sequence length="146" mass="16315">MDVVLRALAVYVFLMIVFRMAGRRTLTEMTSFDLILLLILSEATQNAMIGNSYSVTNACLVIVTLVGLDILFSQLKHRSSLIERWLDGVPMIIVENGLPLKELMDKARVDEDDIMMAARTSHGLERMEQIKYAVLESSGGISIIPK</sequence>
<protein>
    <recommendedName>
        <fullName evidence="8">YetF C-terminal domain-containing protein</fullName>
    </recommendedName>
</protein>
<reference evidence="9 10" key="1">
    <citation type="journal article" date="2015" name="Proc. Natl. Acad. Sci. U.S.A.">
        <title>Expanded metabolic versatility of ubiquitous nitrite-oxidizing bacteria from the genus Nitrospira.</title>
        <authorList>
            <person name="Koch H."/>
            <person name="Lucker S."/>
            <person name="Albertsen M."/>
            <person name="Kitzinger K."/>
            <person name="Herbold C."/>
            <person name="Spieck E."/>
            <person name="Nielsen P.H."/>
            <person name="Wagner M."/>
            <person name="Daims H."/>
        </authorList>
    </citation>
    <scope>NUCLEOTIDE SEQUENCE [LARGE SCALE GENOMIC DNA]</scope>
    <source>
        <strain evidence="9 10">NSP M-1</strain>
    </source>
</reference>
<keyword evidence="3" id="KW-1003">Cell membrane</keyword>
<feature type="domain" description="YetF C-terminal" evidence="8">
    <location>
        <begin position="78"/>
        <end position="146"/>
    </location>
</feature>
<comment type="similarity">
    <text evidence="2">Belongs to the UPF0702 family.</text>
</comment>
<evidence type="ECO:0000259" key="8">
    <source>
        <dbReference type="Pfam" id="PF04239"/>
    </source>
</evidence>
<keyword evidence="6 7" id="KW-0472">Membrane</keyword>
<evidence type="ECO:0000256" key="6">
    <source>
        <dbReference type="ARBA" id="ARBA00023136"/>
    </source>
</evidence>